<dbReference type="Pfam" id="PF00916">
    <property type="entry name" value="Sulfate_transp"/>
    <property type="match status" value="1"/>
</dbReference>
<dbReference type="InterPro" id="IPR036513">
    <property type="entry name" value="STAS_dom_sf"/>
</dbReference>
<dbReference type="InterPro" id="IPR011547">
    <property type="entry name" value="SLC26A/SulP_dom"/>
</dbReference>
<organism evidence="8 9">
    <name type="scientific">Agromyces lapidis</name>
    <dbReference type="NCBI Taxonomy" id="279574"/>
    <lineage>
        <taxon>Bacteria</taxon>
        <taxon>Bacillati</taxon>
        <taxon>Actinomycetota</taxon>
        <taxon>Actinomycetes</taxon>
        <taxon>Micrococcales</taxon>
        <taxon>Microbacteriaceae</taxon>
        <taxon>Agromyces</taxon>
    </lineage>
</organism>
<feature type="compositionally biased region" description="Pro residues" evidence="5">
    <location>
        <begin position="559"/>
        <end position="573"/>
    </location>
</feature>
<proteinExistence type="predicted"/>
<dbReference type="InterPro" id="IPR001902">
    <property type="entry name" value="SLC26A/SulP_fam"/>
</dbReference>
<dbReference type="CDD" id="cd07042">
    <property type="entry name" value="STAS_SulP_like_sulfate_transporter"/>
    <property type="match status" value="1"/>
</dbReference>
<comment type="caution">
    <text evidence="8">The sequence shown here is derived from an EMBL/GenBank/DDBJ whole genome shotgun (WGS) entry which is preliminary data.</text>
</comment>
<evidence type="ECO:0000313" key="9">
    <source>
        <dbReference type="Proteomes" id="UP001589667"/>
    </source>
</evidence>
<feature type="transmembrane region" description="Helical" evidence="6">
    <location>
        <begin position="83"/>
        <end position="102"/>
    </location>
</feature>
<reference evidence="8 9" key="1">
    <citation type="submission" date="2024-09" db="EMBL/GenBank/DDBJ databases">
        <authorList>
            <person name="Sun Q."/>
            <person name="Mori K."/>
        </authorList>
    </citation>
    <scope>NUCLEOTIDE SEQUENCE [LARGE SCALE GENOMIC DNA]</scope>
    <source>
        <strain evidence="8 9">JCM 14321</strain>
    </source>
</reference>
<feature type="transmembrane region" description="Helical" evidence="6">
    <location>
        <begin position="358"/>
        <end position="377"/>
    </location>
</feature>
<dbReference type="Pfam" id="PF01740">
    <property type="entry name" value="STAS"/>
    <property type="match status" value="1"/>
</dbReference>
<dbReference type="SUPFAM" id="SSF52091">
    <property type="entry name" value="SpoIIaa-like"/>
    <property type="match status" value="1"/>
</dbReference>
<evidence type="ECO:0000256" key="2">
    <source>
        <dbReference type="ARBA" id="ARBA00022692"/>
    </source>
</evidence>
<feature type="transmembrane region" description="Helical" evidence="6">
    <location>
        <begin position="25"/>
        <end position="46"/>
    </location>
</feature>
<dbReference type="Gene3D" id="3.30.750.24">
    <property type="entry name" value="STAS domain"/>
    <property type="match status" value="1"/>
</dbReference>
<evidence type="ECO:0000259" key="7">
    <source>
        <dbReference type="PROSITE" id="PS50801"/>
    </source>
</evidence>
<feature type="transmembrane region" description="Helical" evidence="6">
    <location>
        <begin position="173"/>
        <end position="200"/>
    </location>
</feature>
<accession>A0ABV5STL2</accession>
<comment type="subcellular location">
    <subcellularLocation>
        <location evidence="1">Membrane</location>
        <topology evidence="1">Multi-pass membrane protein</topology>
    </subcellularLocation>
</comment>
<feature type="transmembrane region" description="Helical" evidence="6">
    <location>
        <begin position="255"/>
        <end position="281"/>
    </location>
</feature>
<dbReference type="InterPro" id="IPR002645">
    <property type="entry name" value="STAS_dom"/>
</dbReference>
<dbReference type="PANTHER" id="PTHR11814">
    <property type="entry name" value="SULFATE TRANSPORTER"/>
    <property type="match status" value="1"/>
</dbReference>
<feature type="transmembrane region" description="Helical" evidence="6">
    <location>
        <begin position="389"/>
        <end position="415"/>
    </location>
</feature>
<dbReference type="RefSeq" id="WP_157425326.1">
    <property type="nucleotide sequence ID" value="NZ_BAAANI010000003.1"/>
</dbReference>
<evidence type="ECO:0000256" key="6">
    <source>
        <dbReference type="SAM" id="Phobius"/>
    </source>
</evidence>
<feature type="transmembrane region" description="Helical" evidence="6">
    <location>
        <begin position="331"/>
        <end position="351"/>
    </location>
</feature>
<dbReference type="PROSITE" id="PS50801">
    <property type="entry name" value="STAS"/>
    <property type="match status" value="1"/>
</dbReference>
<name>A0ABV5STL2_9MICO</name>
<feature type="region of interest" description="Disordered" evidence="5">
    <location>
        <begin position="554"/>
        <end position="573"/>
    </location>
</feature>
<sequence length="573" mass="59426">MPRRLTATLRGWFPRPFAGLTKRNLLREAGAGVTLLAIAVPLNIGYAQIVGLPPTVGLYALVLPLIVWALTVSSRQLVASPDAAAAALVATSIGGLAIAGTADYLSLVLAQTVLCGALFLVAAVFRLGFLADFLSKPILVGLLAGLALDILVGQVAKMLGISVPPGGEFFEKLLALVTGLGAANVWSAMIAAGCLVVLLLGRRLAPAVPWALVVLVLATLATTLGGLEARGVATLGPVEGGLPELHWPVVAWTDWAAVLPSAIALFLVGAGEGLLVSRAYADKRGYRVDANRDLFAFGLANVASGATGSFAMGSSTARTAALDQAGSRTQFPAVIAAVGATLLLVFGTGLLEHVPGPAIGAVLAVAVLPLLGIGDFAELWRRDRAEFAIAGVCFGVTVVFGSIVGIGIAFVLALVNLARRAASPDIDVLSLDEYGASSAEGLPLGRTTAPGIVVVRLAAPLFFANGTVFQDTVQRTVEAAEPPVRHVVFDMEAVSDVDITGAEAFARLRSWLLEHDIDVSYSRMRHETRERMQHLGLLHGEAVHHSNREALAALGARPNPRPNPGPNPGDPNP</sequence>
<evidence type="ECO:0000313" key="8">
    <source>
        <dbReference type="EMBL" id="MFB9643547.1"/>
    </source>
</evidence>
<dbReference type="EMBL" id="JBHMBL010000003">
    <property type="protein sequence ID" value="MFB9643547.1"/>
    <property type="molecule type" value="Genomic_DNA"/>
</dbReference>
<protein>
    <submittedName>
        <fullName evidence="8">SulP family inorganic anion transporter</fullName>
    </submittedName>
</protein>
<feature type="transmembrane region" description="Helical" evidence="6">
    <location>
        <begin position="138"/>
        <end position="161"/>
    </location>
</feature>
<evidence type="ECO:0000256" key="1">
    <source>
        <dbReference type="ARBA" id="ARBA00004141"/>
    </source>
</evidence>
<evidence type="ECO:0000256" key="4">
    <source>
        <dbReference type="ARBA" id="ARBA00023136"/>
    </source>
</evidence>
<keyword evidence="3 6" id="KW-1133">Transmembrane helix</keyword>
<keyword evidence="4 6" id="KW-0472">Membrane</keyword>
<feature type="transmembrane region" description="Helical" evidence="6">
    <location>
        <begin position="108"/>
        <end position="131"/>
    </location>
</feature>
<feature type="transmembrane region" description="Helical" evidence="6">
    <location>
        <begin position="52"/>
        <end position="71"/>
    </location>
</feature>
<dbReference type="Proteomes" id="UP001589667">
    <property type="component" value="Unassembled WGS sequence"/>
</dbReference>
<feature type="domain" description="STAS" evidence="7">
    <location>
        <begin position="450"/>
        <end position="554"/>
    </location>
</feature>
<evidence type="ECO:0000256" key="5">
    <source>
        <dbReference type="SAM" id="MobiDB-lite"/>
    </source>
</evidence>
<evidence type="ECO:0000256" key="3">
    <source>
        <dbReference type="ARBA" id="ARBA00022989"/>
    </source>
</evidence>
<keyword evidence="9" id="KW-1185">Reference proteome</keyword>
<feature type="transmembrane region" description="Helical" evidence="6">
    <location>
        <begin position="207"/>
        <end position="227"/>
    </location>
</feature>
<keyword evidence="2 6" id="KW-0812">Transmembrane</keyword>
<gene>
    <name evidence="8" type="ORF">ACFFQV_14720</name>
</gene>